<dbReference type="Proteomes" id="UP001597387">
    <property type="component" value="Unassembled WGS sequence"/>
</dbReference>
<dbReference type="Gene3D" id="3.30.830.10">
    <property type="entry name" value="Metalloenzyme, LuxS/M16 peptidase-like"/>
    <property type="match status" value="2"/>
</dbReference>
<sequence length="465" mass="53296">MIKKILCLFIAGFLIAGEASQAQSKLSESTVPKVKLPSNMFFKKLSNGLDVLVLEDNSVPLATIEIAVKNGSYTESPEYNGLSHLYEHMFFKANKDYPSQEDFLNRVSELGISFNGTTSQELVNYYFTLPKFNLQQGLEFMNSAIRFPKFDAEEMKKENVVVDGEFQRNESNPYFALFDEMNKKLWGDLYSRKNVIGNHDIIRSATPAKMDTIKNKYYWPNNSLLTIAGDVKHEEVFKETERIFKDWKPSGFDPAKRWPVPEFKPLTKTEHFIVESDLSRVPFIMINWQGPDTRNDLPATYAADVFSFIINQNSSKFSKALVDAGLALQVNIGYLTQKHTGPISVFVVPNPSKIKECIAEVKKQIALWDTDTYLTDDQIETAKRMLEISQVKDEEITSNFVHTISFWWASASIDYLTTYIANLRKVNRADLQQYVRKYIKNKPYAAGMLISAPMRAELKPEEFFK</sequence>
<dbReference type="EMBL" id="JBHUHZ010000004">
    <property type="protein sequence ID" value="MFD2164458.1"/>
    <property type="molecule type" value="Genomic_DNA"/>
</dbReference>
<feature type="domain" description="Peptidase M16 N-terminal" evidence="3">
    <location>
        <begin position="53"/>
        <end position="187"/>
    </location>
</feature>
<comment type="caution">
    <text evidence="5">The sequence shown here is derived from an EMBL/GenBank/DDBJ whole genome shotgun (WGS) entry which is preliminary data.</text>
</comment>
<gene>
    <name evidence="5" type="ORF">ACFSJU_18785</name>
</gene>
<dbReference type="PANTHER" id="PTHR11851">
    <property type="entry name" value="METALLOPROTEASE"/>
    <property type="match status" value="1"/>
</dbReference>
<name>A0ABW4ZQQ1_9SPHI</name>
<dbReference type="InterPro" id="IPR050361">
    <property type="entry name" value="MPP/UQCRC_Complex"/>
</dbReference>
<accession>A0ABW4ZQQ1</accession>
<dbReference type="Pfam" id="PF00675">
    <property type="entry name" value="Peptidase_M16"/>
    <property type="match status" value="1"/>
</dbReference>
<feature type="chain" id="PRO_5045733321" evidence="2">
    <location>
        <begin position="23"/>
        <end position="465"/>
    </location>
</feature>
<comment type="similarity">
    <text evidence="1">Belongs to the peptidase M16 family.</text>
</comment>
<protein>
    <submittedName>
        <fullName evidence="5">M16 family metallopeptidase</fullName>
    </submittedName>
</protein>
<keyword evidence="2" id="KW-0732">Signal</keyword>
<dbReference type="Pfam" id="PF05193">
    <property type="entry name" value="Peptidase_M16_C"/>
    <property type="match status" value="1"/>
</dbReference>
<organism evidence="5 6">
    <name type="scientific">Paradesertivirga mongoliensis</name>
    <dbReference type="NCBI Taxonomy" id="2100740"/>
    <lineage>
        <taxon>Bacteria</taxon>
        <taxon>Pseudomonadati</taxon>
        <taxon>Bacteroidota</taxon>
        <taxon>Sphingobacteriia</taxon>
        <taxon>Sphingobacteriales</taxon>
        <taxon>Sphingobacteriaceae</taxon>
        <taxon>Paradesertivirga</taxon>
    </lineage>
</organism>
<feature type="signal peptide" evidence="2">
    <location>
        <begin position="1"/>
        <end position="22"/>
    </location>
</feature>
<dbReference type="InterPro" id="IPR011765">
    <property type="entry name" value="Pept_M16_N"/>
</dbReference>
<dbReference type="InterPro" id="IPR011249">
    <property type="entry name" value="Metalloenz_LuxS/M16"/>
</dbReference>
<evidence type="ECO:0000259" key="3">
    <source>
        <dbReference type="Pfam" id="PF00675"/>
    </source>
</evidence>
<evidence type="ECO:0000256" key="1">
    <source>
        <dbReference type="ARBA" id="ARBA00007261"/>
    </source>
</evidence>
<evidence type="ECO:0000259" key="4">
    <source>
        <dbReference type="Pfam" id="PF05193"/>
    </source>
</evidence>
<proteinExistence type="inferred from homology"/>
<evidence type="ECO:0000256" key="2">
    <source>
        <dbReference type="SAM" id="SignalP"/>
    </source>
</evidence>
<evidence type="ECO:0000313" key="6">
    <source>
        <dbReference type="Proteomes" id="UP001597387"/>
    </source>
</evidence>
<dbReference type="SUPFAM" id="SSF63411">
    <property type="entry name" value="LuxS/MPP-like metallohydrolase"/>
    <property type="match status" value="2"/>
</dbReference>
<evidence type="ECO:0000313" key="5">
    <source>
        <dbReference type="EMBL" id="MFD2164458.1"/>
    </source>
</evidence>
<dbReference type="InterPro" id="IPR007863">
    <property type="entry name" value="Peptidase_M16_C"/>
</dbReference>
<dbReference type="RefSeq" id="WP_255901895.1">
    <property type="nucleotide sequence ID" value="NZ_JAFMZO010000002.1"/>
</dbReference>
<feature type="domain" description="Peptidase M16 C-terminal" evidence="4">
    <location>
        <begin position="206"/>
        <end position="386"/>
    </location>
</feature>
<dbReference type="PANTHER" id="PTHR11851:SF49">
    <property type="entry name" value="MITOCHONDRIAL-PROCESSING PEPTIDASE SUBUNIT ALPHA"/>
    <property type="match status" value="1"/>
</dbReference>
<reference evidence="6" key="1">
    <citation type="journal article" date="2019" name="Int. J. Syst. Evol. Microbiol.">
        <title>The Global Catalogue of Microorganisms (GCM) 10K type strain sequencing project: providing services to taxonomists for standard genome sequencing and annotation.</title>
        <authorList>
            <consortium name="The Broad Institute Genomics Platform"/>
            <consortium name="The Broad Institute Genome Sequencing Center for Infectious Disease"/>
            <person name="Wu L."/>
            <person name="Ma J."/>
        </authorList>
    </citation>
    <scope>NUCLEOTIDE SEQUENCE [LARGE SCALE GENOMIC DNA]</scope>
    <source>
        <strain evidence="6">KCTC 42217</strain>
    </source>
</reference>
<keyword evidence="6" id="KW-1185">Reference proteome</keyword>